<reference evidence="2" key="1">
    <citation type="journal article" date="2023" name="Hortic. Res.">
        <title>A chromosome-level phased genome enabling allele-level studies in sweet orange: a case study on citrus Huanglongbing tolerance.</title>
        <authorList>
            <person name="Wu B."/>
            <person name="Yu Q."/>
            <person name="Deng Z."/>
            <person name="Duan Y."/>
            <person name="Luo F."/>
            <person name="Gmitter F. Jr."/>
        </authorList>
    </citation>
    <scope>NUCLEOTIDE SEQUENCE [LARGE SCALE GENOMIC DNA]</scope>
    <source>
        <strain evidence="2">cv. Valencia</strain>
    </source>
</reference>
<name>A0ACB8K2T3_CITSI</name>
<organism evidence="1 2">
    <name type="scientific">Citrus sinensis</name>
    <name type="common">Sweet orange</name>
    <name type="synonym">Citrus aurantium var. sinensis</name>
    <dbReference type="NCBI Taxonomy" id="2711"/>
    <lineage>
        <taxon>Eukaryota</taxon>
        <taxon>Viridiplantae</taxon>
        <taxon>Streptophyta</taxon>
        <taxon>Embryophyta</taxon>
        <taxon>Tracheophyta</taxon>
        <taxon>Spermatophyta</taxon>
        <taxon>Magnoliopsida</taxon>
        <taxon>eudicotyledons</taxon>
        <taxon>Gunneridae</taxon>
        <taxon>Pentapetalae</taxon>
        <taxon>rosids</taxon>
        <taxon>malvids</taxon>
        <taxon>Sapindales</taxon>
        <taxon>Rutaceae</taxon>
        <taxon>Aurantioideae</taxon>
        <taxon>Citrus</taxon>
    </lineage>
</organism>
<evidence type="ECO:0000313" key="1">
    <source>
        <dbReference type="EMBL" id="KAH9739009.1"/>
    </source>
</evidence>
<gene>
    <name evidence="1" type="ORF">KPL71_018972</name>
</gene>
<accession>A0ACB8K2T3</accession>
<protein>
    <submittedName>
        <fullName evidence="1">Ribonuclease H protein</fullName>
    </submittedName>
</protein>
<comment type="caution">
    <text evidence="1">The sequence shown here is derived from an EMBL/GenBank/DDBJ whole genome shotgun (WGS) entry which is preliminary data.</text>
</comment>
<evidence type="ECO:0000313" key="2">
    <source>
        <dbReference type="Proteomes" id="UP000829398"/>
    </source>
</evidence>
<proteinExistence type="predicted"/>
<dbReference type="Proteomes" id="UP000829398">
    <property type="component" value="Chromosome 6"/>
</dbReference>
<dbReference type="EMBL" id="CM039175">
    <property type="protein sequence ID" value="KAH9739009.1"/>
    <property type="molecule type" value="Genomic_DNA"/>
</dbReference>
<keyword evidence="2" id="KW-1185">Reference proteome</keyword>
<sequence length="618" mass="70080">MDEVPTSLPTRYGSPLWKAMGNIWKKTRGGIRWNIGDGETVSFWGDCWVASLKPLAECVIQPIPNELLNKRAVDFLDGSGNWNWPLFSHLVPSNVLLKIAAIHPPAAAFGNDSYFWGGSPNGMFSVRAAYELLDESMGSGSQIDWRLAWNWKGPHSIRVFLWLLLHGRLKTREELNRRHITVSIYCDRCGGSVEDILHPLRDCVTARRVWSQLLPSQYHPNFFLLQLKDWIHMNLGRGHITASQEYWRVCFGVTVWRLWYWRNDVLFNHGSWDSSFIVTDIKARTYEILRCIKQPLTVKQKKVEKMIRWRAPIWPSVSLNTDGARKGFGQTGAGGLLHDFTGNWIMGFIVNLGTCSVLSAELWGLLHGLRMAWENGFRRVQVGVDNKSVVHLLTMASVPENENATLIKAIRKLLEQDWIVQLEHVYREANCAADFLATYSLNSLIGLHVLLSPPPGIVGILFVAKYCDGLMGGNLGLSKLAKILGVERLGEAHNAGSDSFVTAAVFAKMKEKFEFEERVFDGILSGMDDRIMNRSIHMPRRIIPTPRHCQPLIPDQPPTFMTQEQASQLPSTSSEGCEPTTSKINLQVLQRRRPMRWKRKSGGVYWWDMKSSCIVDGT</sequence>